<feature type="signal peptide" evidence="2">
    <location>
        <begin position="1"/>
        <end position="21"/>
    </location>
</feature>
<evidence type="ECO:0008006" key="5">
    <source>
        <dbReference type="Google" id="ProtNLM"/>
    </source>
</evidence>
<evidence type="ECO:0000313" key="3">
    <source>
        <dbReference type="EMBL" id="SIS56054.1"/>
    </source>
</evidence>
<dbReference type="AlphaFoldDB" id="A0A1N7K3N3"/>
<feature type="chain" id="PRO_5009943064" description="Tetratricopeptide repeat-containing protein" evidence="2">
    <location>
        <begin position="22"/>
        <end position="592"/>
    </location>
</feature>
<evidence type="ECO:0000256" key="1">
    <source>
        <dbReference type="SAM" id="MobiDB-lite"/>
    </source>
</evidence>
<dbReference type="SUPFAM" id="SSF81901">
    <property type="entry name" value="HCP-like"/>
    <property type="match status" value="1"/>
</dbReference>
<feature type="region of interest" description="Disordered" evidence="1">
    <location>
        <begin position="550"/>
        <end position="592"/>
    </location>
</feature>
<reference evidence="4" key="1">
    <citation type="submission" date="2017-01" db="EMBL/GenBank/DDBJ databases">
        <authorList>
            <person name="Varghese N."/>
            <person name="Submissions S."/>
        </authorList>
    </citation>
    <scope>NUCLEOTIDE SEQUENCE [LARGE SCALE GENOMIC DNA]</scope>
    <source>
        <strain evidence="4">DSM 24913</strain>
    </source>
</reference>
<name>A0A1N7K3N3_9GAMM</name>
<dbReference type="EMBL" id="FTOH01000002">
    <property type="protein sequence ID" value="SIS56054.1"/>
    <property type="molecule type" value="Genomic_DNA"/>
</dbReference>
<dbReference type="STRING" id="484498.SAMN05421686_102311"/>
<dbReference type="Gene3D" id="1.25.40.10">
    <property type="entry name" value="Tetratricopeptide repeat domain"/>
    <property type="match status" value="1"/>
</dbReference>
<sequence>MIARRLLTLLSALVLVQLAGCATYGSGVQQALTAVEEGDYAKAATQIQSSLSADGKDRLLYNLELGVIRHLEGNYAESNRLLEDAARISEALKKKQLRDSLMVMMSNPRNADYAGNTHEEMMIYYYKALNYLAIAGQLSPGNARLDAVEGARIESRRLLLRLQALRNNEGSYNQYKDKEERTFSKVMDVFSVLVGNLVDTDDLTYRDDAMAHYLTGVSFEMNDEYDNARISYLKAAESYESGYSEQFQLGNGMVQQAWLDVARMMRRTGFSDNEITQVTVGKLSESQLSLLDSVADKSQLLVIEHKGRVPEKKELNLQLSINPNLRALELQPYFFEYSQEEINWFYLLYADKMFYGLVADYLNATRNFRVDFFTKTIFLGPLYDTAESMGLTNAIGNSLRVAVPYYGRPLDYGQSLLTIDQQTWSLDPAASPQLMAIQEQMKNAGPEIRAALSRAAVKAITASAIGSQDSTGLLAFAGKLAAQLSDAAETRSWLLLPGEIQIRRLFLEPGDHTLTLDSHLTDNRRQQIQKQVSLKPGDIQLWTVRTTGANTTSKALPEKNEAAPEPDTQDGTPTTDSVPKTDKPTRRLPTKE</sequence>
<keyword evidence="2" id="KW-0732">Signal</keyword>
<dbReference type="OrthoDB" id="9769023at2"/>
<organism evidence="3 4">
    <name type="scientific">Thalassolituus maritimus</name>
    <dbReference type="NCBI Taxonomy" id="484498"/>
    <lineage>
        <taxon>Bacteria</taxon>
        <taxon>Pseudomonadati</taxon>
        <taxon>Pseudomonadota</taxon>
        <taxon>Gammaproteobacteria</taxon>
        <taxon>Oceanospirillales</taxon>
        <taxon>Oceanospirillaceae</taxon>
        <taxon>Thalassolituus</taxon>
    </lineage>
</organism>
<evidence type="ECO:0000256" key="2">
    <source>
        <dbReference type="SAM" id="SignalP"/>
    </source>
</evidence>
<keyword evidence="4" id="KW-1185">Reference proteome</keyword>
<dbReference type="Proteomes" id="UP000185639">
    <property type="component" value="Unassembled WGS sequence"/>
</dbReference>
<proteinExistence type="predicted"/>
<evidence type="ECO:0000313" key="4">
    <source>
        <dbReference type="Proteomes" id="UP000185639"/>
    </source>
</evidence>
<feature type="compositionally biased region" description="Polar residues" evidence="1">
    <location>
        <begin position="569"/>
        <end position="578"/>
    </location>
</feature>
<gene>
    <name evidence="3" type="ORF">SAMN05421686_102311</name>
</gene>
<dbReference type="RefSeq" id="WP_076514439.1">
    <property type="nucleotide sequence ID" value="NZ_FTOH01000002.1"/>
</dbReference>
<protein>
    <recommendedName>
        <fullName evidence="5">Tetratricopeptide repeat-containing protein</fullName>
    </recommendedName>
</protein>
<dbReference type="InterPro" id="IPR011990">
    <property type="entry name" value="TPR-like_helical_dom_sf"/>
</dbReference>
<accession>A0A1N7K3N3</accession>
<feature type="compositionally biased region" description="Basic and acidic residues" evidence="1">
    <location>
        <begin position="579"/>
        <end position="592"/>
    </location>
</feature>